<organism evidence="14 15">
    <name type="scientific">Elysia marginata</name>
    <dbReference type="NCBI Taxonomy" id="1093978"/>
    <lineage>
        <taxon>Eukaryota</taxon>
        <taxon>Metazoa</taxon>
        <taxon>Spiralia</taxon>
        <taxon>Lophotrochozoa</taxon>
        <taxon>Mollusca</taxon>
        <taxon>Gastropoda</taxon>
        <taxon>Heterobranchia</taxon>
        <taxon>Euthyneura</taxon>
        <taxon>Panpulmonata</taxon>
        <taxon>Sacoglossa</taxon>
        <taxon>Placobranchoidea</taxon>
        <taxon>Plakobranchidae</taxon>
        <taxon>Elysia</taxon>
    </lineage>
</organism>
<dbReference type="AlphaFoldDB" id="A0AAV4HQL5"/>
<dbReference type="InterPro" id="IPR007696">
    <property type="entry name" value="DNA_mismatch_repair_MutS_core"/>
</dbReference>
<evidence type="ECO:0000256" key="7">
    <source>
        <dbReference type="ARBA" id="ARBA00023125"/>
    </source>
</evidence>
<reference evidence="14 15" key="1">
    <citation type="journal article" date="2021" name="Elife">
        <title>Chloroplast acquisition without the gene transfer in kleptoplastic sea slugs, Plakobranchus ocellatus.</title>
        <authorList>
            <person name="Maeda T."/>
            <person name="Takahashi S."/>
            <person name="Yoshida T."/>
            <person name="Shimamura S."/>
            <person name="Takaki Y."/>
            <person name="Nagai Y."/>
            <person name="Toyoda A."/>
            <person name="Suzuki Y."/>
            <person name="Arimoto A."/>
            <person name="Ishii H."/>
            <person name="Satoh N."/>
            <person name="Nishiyama T."/>
            <person name="Hasebe M."/>
            <person name="Maruyama T."/>
            <person name="Minagawa J."/>
            <person name="Obokata J."/>
            <person name="Shigenobu S."/>
        </authorList>
    </citation>
    <scope>NUCLEOTIDE SEQUENCE [LARGE SCALE GENOMIC DNA]</scope>
</reference>
<dbReference type="Gene3D" id="3.40.50.300">
    <property type="entry name" value="P-loop containing nucleotide triphosphate hydrolases"/>
    <property type="match status" value="1"/>
</dbReference>
<dbReference type="GO" id="GO:0005524">
    <property type="term" value="F:ATP binding"/>
    <property type="evidence" value="ECO:0007669"/>
    <property type="project" value="UniProtKB-KW"/>
</dbReference>
<keyword evidence="5 11" id="KW-0227">DNA damage</keyword>
<dbReference type="Pfam" id="PF05190">
    <property type="entry name" value="MutS_IV"/>
    <property type="match status" value="1"/>
</dbReference>
<comment type="caution">
    <text evidence="14">The sequence shown here is derived from an EMBL/GenBank/DDBJ whole genome shotgun (WGS) entry which is preliminary data.</text>
</comment>
<evidence type="ECO:0000256" key="10">
    <source>
        <dbReference type="ARBA" id="ARBA00073774"/>
    </source>
</evidence>
<dbReference type="FunFam" id="1.10.1420.10:FF:000004">
    <property type="entry name" value="DNA mismatch repair protein Msh3"/>
    <property type="match status" value="1"/>
</dbReference>
<keyword evidence="15" id="KW-1185">Reference proteome</keyword>
<dbReference type="GO" id="GO:0006312">
    <property type="term" value="P:mitotic recombination"/>
    <property type="evidence" value="ECO:0007669"/>
    <property type="project" value="TreeGrafter"/>
</dbReference>
<dbReference type="InterPro" id="IPR007860">
    <property type="entry name" value="DNA_mmatch_repair_MutS_con_dom"/>
</dbReference>
<keyword evidence="8 11" id="KW-0234">DNA repair</keyword>
<evidence type="ECO:0000256" key="9">
    <source>
        <dbReference type="ARBA" id="ARBA00023242"/>
    </source>
</evidence>
<keyword evidence="4 11" id="KW-0547">Nucleotide-binding</keyword>
<dbReference type="InterPro" id="IPR000432">
    <property type="entry name" value="DNA_mismatch_repair_MutS_C"/>
</dbReference>
<comment type="function">
    <text evidence="11">Component of the post-replicative DNA mismatch repair system (MMR).</text>
</comment>
<dbReference type="Pfam" id="PF05192">
    <property type="entry name" value="MutS_III"/>
    <property type="match status" value="1"/>
</dbReference>
<dbReference type="EMBL" id="BMAT01002168">
    <property type="protein sequence ID" value="GFS00433.1"/>
    <property type="molecule type" value="Genomic_DNA"/>
</dbReference>
<evidence type="ECO:0000256" key="11">
    <source>
        <dbReference type="RuleBase" id="RU003756"/>
    </source>
</evidence>
<dbReference type="FunFam" id="3.40.1170.10:FF:000004">
    <property type="entry name" value="DNA mismatch repair protein"/>
    <property type="match status" value="1"/>
</dbReference>
<feature type="region of interest" description="Disordered" evidence="12">
    <location>
        <begin position="175"/>
        <end position="198"/>
    </location>
</feature>
<dbReference type="SUPFAM" id="SSF52540">
    <property type="entry name" value="P-loop containing nucleoside triphosphate hydrolases"/>
    <property type="match status" value="1"/>
</dbReference>
<accession>A0AAV4HQL5</accession>
<dbReference type="GO" id="GO:0006298">
    <property type="term" value="P:mismatch repair"/>
    <property type="evidence" value="ECO:0007669"/>
    <property type="project" value="InterPro"/>
</dbReference>
<keyword evidence="7 11" id="KW-0238">DNA-binding</keyword>
<evidence type="ECO:0000256" key="1">
    <source>
        <dbReference type="ARBA" id="ARBA00004123"/>
    </source>
</evidence>
<dbReference type="Pfam" id="PF01624">
    <property type="entry name" value="MutS_I"/>
    <property type="match status" value="1"/>
</dbReference>
<dbReference type="InterPro" id="IPR016151">
    <property type="entry name" value="DNA_mismatch_repair_MutS_N"/>
</dbReference>
<evidence type="ECO:0000256" key="2">
    <source>
        <dbReference type="ARBA" id="ARBA00007094"/>
    </source>
</evidence>
<feature type="compositionally biased region" description="Basic and acidic residues" evidence="12">
    <location>
        <begin position="82"/>
        <end position="91"/>
    </location>
</feature>
<evidence type="ECO:0000313" key="14">
    <source>
        <dbReference type="EMBL" id="GFS00433.1"/>
    </source>
</evidence>
<keyword evidence="6" id="KW-0067">ATP-binding</keyword>
<dbReference type="Gene3D" id="3.30.420.110">
    <property type="entry name" value="MutS, connector domain"/>
    <property type="match status" value="1"/>
</dbReference>
<feature type="domain" description="DNA mismatch repair proteins mutS family" evidence="13">
    <location>
        <begin position="917"/>
        <end position="933"/>
    </location>
</feature>
<comment type="similarity">
    <text evidence="2">Belongs to the DNA mismatch repair MutS family. MSH3 subfamily.</text>
</comment>
<evidence type="ECO:0000256" key="12">
    <source>
        <dbReference type="SAM" id="MobiDB-lite"/>
    </source>
</evidence>
<sequence>MPQKKKDQGGSTQTTLSKFFTPTASVKTNSKKNAMLNSTDEKDDFEVVEINPPKKRPNSKPDDSHEGQAPSKKICTQGASGDDGKNKDSHKPGMSSSPSSISLTFETTKNKLSQFELSETQDSDVERSSFQSKDCFMVPFTDVKKGEVADNTVQDDNNEDEEENISSSLCAFMNPNTKVKSNSKGSKGSGDSKPTKYTPLEQQVVDIKEQRPDVLLCVECGYKYRFFGEDAEVAAKVLKIFCHLDHNFMTASIPTHRLFVHVRRLVAAGYKVGVVKQMETAHLKAASDNKSGPFTRKLAALYTNDDDGNRPDHEATLKQNQNLLCIYEQPQSSDSTSNSQHIGIVCADPATGDVLYDDFHDGAMHSELATRISHLGPVEIVLSSEASTQLKNFVTKISSLSLTDDDKIRVEMVPEKNFTEAVSIVKEFYEDVSSACCVLNFAKPTLSCVAALCVYLKDFQLEGVLKLSQAFRRFSERSRFMHLSSQCLHNLEVFQNSCDRSEKGSLFWMLDNTKTKFGSRLLRKWLNQPLLDYKEIQGRLNAVEELIEGGSAGMKTLSDLMGKVPDLERGLCSIFHQKCSPLEFHNVVHFLGKVCKTVKGLDNEVNSPLLKSLLSRMYDGLDGIWTYNKSINEKAARDNDLPNLFVFGLEDDGVAAVYSTKEKLADVLAEIHDHRRDVRIALRQPGLNFTTVLQTEFLIEVKNTQLKTVPSDWTQISSTKTVTRFHTPYLVEKYRKLNELREQLEKDAKEAWQIFLKQFSASFVTYKMAVTHLATLDCLMGLAKVALQGSFCKPQVDAERVHIKIVQGRHPIIDALSSGQDQFVPNDTNLSADKGPRVMTVSGPNMGGKSSYIRQVALITIMAQIGSYVPAESASLGIFDAVYTRMGASDEIFQGRSTFMVELHEASEIMAQASERSLVILDELGRGTSTHDGVAIAFATLKHFITKCGCLVMFVTHFPMMSEFQAQFPDIVCNYHMAFLLGEGQDEDCADVLTFLYQLTKGAAARSYGLNVARLAQVPGDILQLAAQKSKLLEKALAEKRTLTEKFSKIYHAKAEELQVNLNS</sequence>
<proteinExistence type="inferred from homology"/>
<dbReference type="Gene3D" id="3.40.1170.10">
    <property type="entry name" value="DNA repair protein MutS, domain I"/>
    <property type="match status" value="1"/>
</dbReference>
<feature type="compositionally biased region" description="Polar residues" evidence="12">
    <location>
        <begin position="9"/>
        <end position="38"/>
    </location>
</feature>
<dbReference type="InterPro" id="IPR007861">
    <property type="entry name" value="DNA_mismatch_repair_MutS_clamp"/>
</dbReference>
<dbReference type="PANTHER" id="PTHR11361">
    <property type="entry name" value="DNA MISMATCH REPAIR PROTEIN MUTS FAMILY MEMBER"/>
    <property type="match status" value="1"/>
</dbReference>
<keyword evidence="9" id="KW-0539">Nucleus</keyword>
<evidence type="ECO:0000256" key="6">
    <source>
        <dbReference type="ARBA" id="ARBA00022840"/>
    </source>
</evidence>
<dbReference type="PROSITE" id="PS00486">
    <property type="entry name" value="DNA_MISMATCH_REPAIR_2"/>
    <property type="match status" value="1"/>
</dbReference>
<gene>
    <name evidence="14" type="ORF">ElyMa_001071400</name>
</gene>
<dbReference type="GO" id="GO:0140664">
    <property type="term" value="F:ATP-dependent DNA damage sensor activity"/>
    <property type="evidence" value="ECO:0007669"/>
    <property type="project" value="InterPro"/>
</dbReference>
<dbReference type="PIRSF" id="PIRSF037677">
    <property type="entry name" value="DNA_mis_repair_Msh6"/>
    <property type="match status" value="1"/>
</dbReference>
<dbReference type="SMART" id="SM00533">
    <property type="entry name" value="MUTSd"/>
    <property type="match status" value="1"/>
</dbReference>
<dbReference type="InterPro" id="IPR036678">
    <property type="entry name" value="MutS_con_dom_sf"/>
</dbReference>
<dbReference type="InterPro" id="IPR036187">
    <property type="entry name" value="DNA_mismatch_repair_MutS_sf"/>
</dbReference>
<dbReference type="SMART" id="SM00534">
    <property type="entry name" value="MUTSac"/>
    <property type="match status" value="1"/>
</dbReference>
<dbReference type="Proteomes" id="UP000762676">
    <property type="component" value="Unassembled WGS sequence"/>
</dbReference>
<dbReference type="SUPFAM" id="SSF55271">
    <property type="entry name" value="DNA repair protein MutS, domain I"/>
    <property type="match status" value="1"/>
</dbReference>
<evidence type="ECO:0000256" key="3">
    <source>
        <dbReference type="ARBA" id="ARBA00022151"/>
    </source>
</evidence>
<evidence type="ECO:0000256" key="5">
    <source>
        <dbReference type="ARBA" id="ARBA00022763"/>
    </source>
</evidence>
<evidence type="ECO:0000313" key="15">
    <source>
        <dbReference type="Proteomes" id="UP000762676"/>
    </source>
</evidence>
<dbReference type="SUPFAM" id="SSF53150">
    <property type="entry name" value="DNA repair protein MutS, domain II"/>
    <property type="match status" value="1"/>
</dbReference>
<dbReference type="InterPro" id="IPR027417">
    <property type="entry name" value="P-loop_NTPase"/>
</dbReference>
<feature type="compositionally biased region" description="Low complexity" evidence="12">
    <location>
        <begin position="178"/>
        <end position="192"/>
    </location>
</feature>
<name>A0AAV4HQL5_9GAST</name>
<dbReference type="InterPro" id="IPR017261">
    <property type="entry name" value="DNA_mismatch_repair_MutS/MSH"/>
</dbReference>
<dbReference type="InterPro" id="IPR045076">
    <property type="entry name" value="MutS"/>
</dbReference>
<feature type="region of interest" description="Disordered" evidence="12">
    <location>
        <begin position="1"/>
        <end position="105"/>
    </location>
</feature>
<evidence type="ECO:0000259" key="13">
    <source>
        <dbReference type="PROSITE" id="PS00486"/>
    </source>
</evidence>
<dbReference type="InterPro" id="IPR007695">
    <property type="entry name" value="DNA_mismatch_repair_MutS-lik_N"/>
</dbReference>
<comment type="subcellular location">
    <subcellularLocation>
        <location evidence="1">Nucleus</location>
    </subcellularLocation>
</comment>
<dbReference type="Pfam" id="PF00488">
    <property type="entry name" value="MutS_V"/>
    <property type="match status" value="1"/>
</dbReference>
<dbReference type="NCBIfam" id="NF003810">
    <property type="entry name" value="PRK05399.1"/>
    <property type="match status" value="1"/>
</dbReference>
<dbReference type="GO" id="GO:0030983">
    <property type="term" value="F:mismatched DNA binding"/>
    <property type="evidence" value="ECO:0007669"/>
    <property type="project" value="InterPro"/>
</dbReference>
<dbReference type="SUPFAM" id="SSF48334">
    <property type="entry name" value="DNA repair protein MutS, domain III"/>
    <property type="match status" value="1"/>
</dbReference>
<dbReference type="Gene3D" id="1.10.1420.10">
    <property type="match status" value="2"/>
</dbReference>
<dbReference type="GO" id="GO:0005634">
    <property type="term" value="C:nucleus"/>
    <property type="evidence" value="ECO:0007669"/>
    <property type="project" value="UniProtKB-SubCell"/>
</dbReference>
<protein>
    <recommendedName>
        <fullName evidence="3 10">DNA mismatch repair protein MSH3</fullName>
    </recommendedName>
    <alternativeName>
        <fullName evidence="3 10">DNA mismatch repair protein MSH3</fullName>
    </alternativeName>
</protein>
<dbReference type="PANTHER" id="PTHR11361:SF122">
    <property type="entry name" value="DNA MISMATCH REPAIR PROTEIN MSH3"/>
    <property type="match status" value="1"/>
</dbReference>
<evidence type="ECO:0000256" key="8">
    <source>
        <dbReference type="ARBA" id="ARBA00023204"/>
    </source>
</evidence>
<dbReference type="Pfam" id="PF05188">
    <property type="entry name" value="MutS_II"/>
    <property type="match status" value="1"/>
</dbReference>
<evidence type="ECO:0000256" key="4">
    <source>
        <dbReference type="ARBA" id="ARBA00022741"/>
    </source>
</evidence>